<dbReference type="RefSeq" id="WP_104983311.1">
    <property type="nucleotide sequence ID" value="NZ_CP012673.1"/>
</dbReference>
<dbReference type="AlphaFoldDB" id="A0A2L0EZW7"/>
<protein>
    <submittedName>
        <fullName evidence="2">Glycerophosphoryl diester phosphodiesterase</fullName>
        <ecNumber evidence="2">3.1.4.46</ecNumber>
    </submittedName>
</protein>
<evidence type="ECO:0000259" key="1">
    <source>
        <dbReference type="PROSITE" id="PS51704"/>
    </source>
</evidence>
<evidence type="ECO:0000313" key="2">
    <source>
        <dbReference type="EMBL" id="AUX44844.1"/>
    </source>
</evidence>
<dbReference type="GO" id="GO:0008889">
    <property type="term" value="F:glycerophosphodiester phosphodiesterase activity"/>
    <property type="evidence" value="ECO:0007669"/>
    <property type="project" value="UniProtKB-EC"/>
</dbReference>
<sequence length="268" mass="28763">MTWAELRFRRSARETAPAAASPGAAATAGARAPLIFGHRGVRGEGAPPENTLASFEEAAAQGADAIELDVRVCGSGEIVALHDPDLARVTRGADTRAAASISWDELRRVDLGGERVPQLAEVLAFARARRLAVNVEMKRDVPDRAAVVLATARLLRAWDPRHAVLVSSFDPVMLASFKVMAPGVPRALLVHRSRYHDAAVRLTPALAPFAAHIERTIASPERIALLKRQGRVVNVWTVNDPSEARDLAALGVDGLITDAPRRIRDALA</sequence>
<name>A0A2L0EZW7_SORCE</name>
<keyword evidence="2" id="KW-0378">Hydrolase</keyword>
<reference evidence="2 3" key="1">
    <citation type="submission" date="2015-09" db="EMBL/GenBank/DDBJ databases">
        <title>Sorangium comparison.</title>
        <authorList>
            <person name="Zaburannyi N."/>
            <person name="Bunk B."/>
            <person name="Overmann J."/>
            <person name="Mueller R."/>
        </authorList>
    </citation>
    <scope>NUCLEOTIDE SEQUENCE [LARGE SCALE GENOMIC DNA]</scope>
    <source>
        <strain evidence="2 3">So ce26</strain>
    </source>
</reference>
<dbReference type="Proteomes" id="UP000238348">
    <property type="component" value="Chromosome"/>
</dbReference>
<accession>A0A2L0EZW7</accession>
<gene>
    <name evidence="2" type="ORF">SOCE26_063130</name>
</gene>
<evidence type="ECO:0000313" key="3">
    <source>
        <dbReference type="Proteomes" id="UP000238348"/>
    </source>
</evidence>
<dbReference type="InterPro" id="IPR030395">
    <property type="entry name" value="GP_PDE_dom"/>
</dbReference>
<dbReference type="OrthoDB" id="9787897at2"/>
<dbReference type="Pfam" id="PF03009">
    <property type="entry name" value="GDPD"/>
    <property type="match status" value="1"/>
</dbReference>
<dbReference type="PANTHER" id="PTHR46211">
    <property type="entry name" value="GLYCEROPHOSPHORYL DIESTER PHOSPHODIESTERASE"/>
    <property type="match status" value="1"/>
</dbReference>
<dbReference type="Gene3D" id="3.20.20.190">
    <property type="entry name" value="Phosphatidylinositol (PI) phosphodiesterase"/>
    <property type="match status" value="1"/>
</dbReference>
<dbReference type="InterPro" id="IPR017946">
    <property type="entry name" value="PLC-like_Pdiesterase_TIM-brl"/>
</dbReference>
<proteinExistence type="predicted"/>
<feature type="domain" description="GP-PDE" evidence="1">
    <location>
        <begin position="33"/>
        <end position="267"/>
    </location>
</feature>
<dbReference type="GO" id="GO:0006629">
    <property type="term" value="P:lipid metabolic process"/>
    <property type="evidence" value="ECO:0007669"/>
    <property type="project" value="InterPro"/>
</dbReference>
<dbReference type="EC" id="3.1.4.46" evidence="2"/>
<dbReference type="EMBL" id="CP012673">
    <property type="protein sequence ID" value="AUX44844.1"/>
    <property type="molecule type" value="Genomic_DNA"/>
</dbReference>
<organism evidence="2 3">
    <name type="scientific">Sorangium cellulosum</name>
    <name type="common">Polyangium cellulosum</name>
    <dbReference type="NCBI Taxonomy" id="56"/>
    <lineage>
        <taxon>Bacteria</taxon>
        <taxon>Pseudomonadati</taxon>
        <taxon>Myxococcota</taxon>
        <taxon>Polyangia</taxon>
        <taxon>Polyangiales</taxon>
        <taxon>Polyangiaceae</taxon>
        <taxon>Sorangium</taxon>
    </lineage>
</organism>
<dbReference type="SUPFAM" id="SSF51695">
    <property type="entry name" value="PLC-like phosphodiesterases"/>
    <property type="match status" value="1"/>
</dbReference>
<dbReference type="PANTHER" id="PTHR46211:SF1">
    <property type="entry name" value="GLYCEROPHOSPHODIESTER PHOSPHODIESTERASE, CYTOPLASMIC"/>
    <property type="match status" value="1"/>
</dbReference>
<dbReference type="PROSITE" id="PS51704">
    <property type="entry name" value="GP_PDE"/>
    <property type="match status" value="1"/>
</dbReference>